<gene>
    <name evidence="1" type="ORF">CLV94_3324</name>
</gene>
<dbReference type="Proteomes" id="UP000277579">
    <property type="component" value="Unassembled WGS sequence"/>
</dbReference>
<dbReference type="OrthoDB" id="710555at2"/>
<dbReference type="RefSeq" id="WP_121377595.1">
    <property type="nucleotide sequence ID" value="NZ_RBLC01000007.1"/>
</dbReference>
<reference evidence="1 2" key="1">
    <citation type="submission" date="2018-10" db="EMBL/GenBank/DDBJ databases">
        <title>Genomic Encyclopedia of Archaeal and Bacterial Type Strains, Phase II (KMG-II): from individual species to whole genera.</title>
        <authorList>
            <person name="Goeker M."/>
        </authorList>
    </citation>
    <scope>NUCLEOTIDE SEQUENCE [LARGE SCALE GENOMIC DNA]</scope>
    <source>
        <strain evidence="1 2">DSM 29537</strain>
    </source>
</reference>
<protein>
    <recommendedName>
        <fullName evidence="3">Lipocalin-like protein</fullName>
    </recommendedName>
</protein>
<evidence type="ECO:0008006" key="3">
    <source>
        <dbReference type="Google" id="ProtNLM"/>
    </source>
</evidence>
<evidence type="ECO:0000313" key="1">
    <source>
        <dbReference type="EMBL" id="RKS17882.1"/>
    </source>
</evidence>
<accession>A0A495LXC7</accession>
<sequence>MKKSILKTVGIVVFAVVSMVSCSSDDSDGGNGGGSIDAAVGTFKGTFEVLDGPNAGQDYFDATLIITKVSNTELRMTPKSGEAYSNLTPKTIKVYNLGGDILVDGDAPAGTFAYRASSKALLALTKQQAATDITFTFSGTKQ</sequence>
<keyword evidence="2" id="KW-1185">Reference proteome</keyword>
<name>A0A495LXC7_9FLAO</name>
<evidence type="ECO:0000313" key="2">
    <source>
        <dbReference type="Proteomes" id="UP000277579"/>
    </source>
</evidence>
<dbReference type="PROSITE" id="PS51257">
    <property type="entry name" value="PROKAR_LIPOPROTEIN"/>
    <property type="match status" value="1"/>
</dbReference>
<dbReference type="EMBL" id="RBLC01000007">
    <property type="protein sequence ID" value="RKS17882.1"/>
    <property type="molecule type" value="Genomic_DNA"/>
</dbReference>
<organism evidence="1 2">
    <name type="scientific">Flavobacterium endophyticum</name>
    <dbReference type="NCBI Taxonomy" id="1540163"/>
    <lineage>
        <taxon>Bacteria</taxon>
        <taxon>Pseudomonadati</taxon>
        <taxon>Bacteroidota</taxon>
        <taxon>Flavobacteriia</taxon>
        <taxon>Flavobacteriales</taxon>
        <taxon>Flavobacteriaceae</taxon>
        <taxon>Flavobacterium</taxon>
    </lineage>
</organism>
<comment type="caution">
    <text evidence="1">The sequence shown here is derived from an EMBL/GenBank/DDBJ whole genome shotgun (WGS) entry which is preliminary data.</text>
</comment>
<dbReference type="AlphaFoldDB" id="A0A495LXC7"/>
<proteinExistence type="predicted"/>